<dbReference type="Pfam" id="PF00004">
    <property type="entry name" value="AAA"/>
    <property type="match status" value="1"/>
</dbReference>
<organism evidence="3 4">
    <name type="scientific">Acidocella aminolytica 101 = DSM 11237</name>
    <dbReference type="NCBI Taxonomy" id="1120923"/>
    <lineage>
        <taxon>Bacteria</taxon>
        <taxon>Pseudomonadati</taxon>
        <taxon>Pseudomonadota</taxon>
        <taxon>Alphaproteobacteria</taxon>
        <taxon>Acetobacterales</taxon>
        <taxon>Acidocellaceae</taxon>
        <taxon>Acidocella</taxon>
    </lineage>
</organism>
<dbReference type="PANTHER" id="PTHR43718:SF2">
    <property type="entry name" value="LON PROTEASE HOMOLOG, MITOCHONDRIAL"/>
    <property type="match status" value="1"/>
</dbReference>
<dbReference type="InterPro" id="IPR003959">
    <property type="entry name" value="ATPase_AAA_core"/>
</dbReference>
<keyword evidence="4" id="KW-1185">Reference proteome</keyword>
<evidence type="ECO:0000313" key="3">
    <source>
        <dbReference type="EMBL" id="GAN82039.1"/>
    </source>
</evidence>
<sequence length="747" mass="81503">MFSDEEPSVDDTILQDLKFVGADDHRTNARSSYPIVSHDVLPALALGFRHKLTQAGVDRLLSALNQCCRYYAESIALPVTIFGTGGGEGSAPGEPRVVHEEIFLNPVGHDDWVKLIDGLNSYHRRGETCWLFARTLANLPSHTPEMRLSRAGRAGQESTQDSTVLIDARLIRLGALRLAITSHASTVAIAACVEMIALLVEIQADQELLHHYDRRVHNLFEATSTRLRRLAGPPLCNWSEENQIDFASAPPFWMNASVTWLEEIVHARNSGFLPGDEFVLAAQKLFSELAPPSGEELSAATRRRHGGGMRTGRYGEKRRDGKRGEASGQLQDEAENSRPRGNGSGSPPGALGENSSSKQERHSGQEEEGSPGKEEPSGTEKAGNAGKAEEASSLEDVFGRGTGAITGTSDAARSQNTADDTINPGLKALQDEIYGQRGVLRQSPSLQPMRFLDLSPHADEAKRKYAEQFRALEHPMPLTELPQYKELVRDLGSLREAMPNFGAILDALQGDFAFALRSEGPAVLRLRPMLLVGPPAIGKTRFARELTKALGAESSYISVAGDADNRRFAGTAHGFSTAHPSWPVERMVRLGWANPVLIVDEIEKAGGSKSNGTLTDTILGLLEPESARQFTDPFLGGPIDVSAISWIFLANSRHGLSEPLLSRLELFQIAPPEPAAFNVIVRAILDDIAKSRSIAPDQIPALPELFLAELKAAYVQRRDLRRVRITLEKALGILARYDNEHLGETLH</sequence>
<feature type="compositionally biased region" description="Basic and acidic residues" evidence="1">
    <location>
        <begin position="313"/>
        <end position="325"/>
    </location>
</feature>
<comment type="caution">
    <text evidence="3">The sequence shown here is derived from an EMBL/GenBank/DDBJ whole genome shotgun (WGS) entry which is preliminary data.</text>
</comment>
<dbReference type="GO" id="GO:0006515">
    <property type="term" value="P:protein quality control for misfolded or incompletely synthesized proteins"/>
    <property type="evidence" value="ECO:0007669"/>
    <property type="project" value="TreeGrafter"/>
</dbReference>
<gene>
    <name evidence="3" type="ORF">Aam_146_004</name>
</gene>
<protein>
    <submittedName>
        <fullName evidence="3">Recombination factor protein RarA/AAA ATPase</fullName>
    </submittedName>
</protein>
<accession>A0A0D6PMJ7</accession>
<dbReference type="GO" id="GO:0004176">
    <property type="term" value="F:ATP-dependent peptidase activity"/>
    <property type="evidence" value="ECO:0007669"/>
    <property type="project" value="InterPro"/>
</dbReference>
<dbReference type="GO" id="GO:0007005">
    <property type="term" value="P:mitochondrion organization"/>
    <property type="evidence" value="ECO:0007669"/>
    <property type="project" value="TreeGrafter"/>
</dbReference>
<dbReference type="Proteomes" id="UP000032668">
    <property type="component" value="Unassembled WGS sequence"/>
</dbReference>
<dbReference type="Gene3D" id="3.40.50.300">
    <property type="entry name" value="P-loop containing nucleotide triphosphate hydrolases"/>
    <property type="match status" value="1"/>
</dbReference>
<feature type="region of interest" description="Disordered" evidence="1">
    <location>
        <begin position="292"/>
        <end position="423"/>
    </location>
</feature>
<dbReference type="GO" id="GO:0005524">
    <property type="term" value="F:ATP binding"/>
    <property type="evidence" value="ECO:0007669"/>
    <property type="project" value="InterPro"/>
</dbReference>
<reference evidence="3 4" key="1">
    <citation type="submission" date="2012-11" db="EMBL/GenBank/DDBJ databases">
        <title>Whole genome sequence of Acidocella aminolytica 101 = DSM 11237.</title>
        <authorList>
            <person name="Azuma Y."/>
            <person name="Higashiura N."/>
            <person name="Hirakawa H."/>
            <person name="Matsushita K."/>
        </authorList>
    </citation>
    <scope>NUCLEOTIDE SEQUENCE [LARGE SCALE GENOMIC DNA]</scope>
    <source>
        <strain evidence="4">101 / DSM 11237</strain>
    </source>
</reference>
<proteinExistence type="predicted"/>
<dbReference type="EMBL" id="BANC01000143">
    <property type="protein sequence ID" value="GAN82039.1"/>
    <property type="molecule type" value="Genomic_DNA"/>
</dbReference>
<feature type="compositionally biased region" description="Basic and acidic residues" evidence="1">
    <location>
        <begin position="358"/>
        <end position="378"/>
    </location>
</feature>
<dbReference type="PANTHER" id="PTHR43718">
    <property type="entry name" value="LON PROTEASE"/>
    <property type="match status" value="1"/>
</dbReference>
<dbReference type="GO" id="GO:0004252">
    <property type="term" value="F:serine-type endopeptidase activity"/>
    <property type="evidence" value="ECO:0007669"/>
    <property type="project" value="InterPro"/>
</dbReference>
<evidence type="ECO:0000313" key="4">
    <source>
        <dbReference type="Proteomes" id="UP000032668"/>
    </source>
</evidence>
<dbReference type="GO" id="GO:0003697">
    <property type="term" value="F:single-stranded DNA binding"/>
    <property type="evidence" value="ECO:0007669"/>
    <property type="project" value="TreeGrafter"/>
</dbReference>
<feature type="compositionally biased region" description="Polar residues" evidence="1">
    <location>
        <begin position="405"/>
        <end position="420"/>
    </location>
</feature>
<dbReference type="GO" id="GO:0051131">
    <property type="term" value="P:chaperone-mediated protein complex assembly"/>
    <property type="evidence" value="ECO:0007669"/>
    <property type="project" value="TreeGrafter"/>
</dbReference>
<dbReference type="InterPro" id="IPR027417">
    <property type="entry name" value="P-loop_NTPase"/>
</dbReference>
<dbReference type="AlphaFoldDB" id="A0A0D6PMJ7"/>
<evidence type="ECO:0000259" key="2">
    <source>
        <dbReference type="Pfam" id="PF00004"/>
    </source>
</evidence>
<evidence type="ECO:0000256" key="1">
    <source>
        <dbReference type="SAM" id="MobiDB-lite"/>
    </source>
</evidence>
<dbReference type="RefSeq" id="WP_073211058.1">
    <property type="nucleotide sequence ID" value="NZ_BANC01000143.1"/>
</dbReference>
<dbReference type="OrthoDB" id="5297432at2"/>
<dbReference type="InterPro" id="IPR027065">
    <property type="entry name" value="Lon_Prtase"/>
</dbReference>
<dbReference type="SUPFAM" id="SSF52540">
    <property type="entry name" value="P-loop containing nucleoside triphosphate hydrolases"/>
    <property type="match status" value="1"/>
</dbReference>
<feature type="domain" description="ATPase AAA-type core" evidence="2">
    <location>
        <begin position="529"/>
        <end position="666"/>
    </location>
</feature>
<dbReference type="GO" id="GO:0016887">
    <property type="term" value="F:ATP hydrolysis activity"/>
    <property type="evidence" value="ECO:0007669"/>
    <property type="project" value="InterPro"/>
</dbReference>
<name>A0A0D6PMJ7_9PROT</name>
<feature type="compositionally biased region" description="Low complexity" evidence="1">
    <location>
        <begin position="339"/>
        <end position="349"/>
    </location>
</feature>
<dbReference type="STRING" id="1120923.SAMN02746095_00069"/>